<keyword evidence="1" id="KW-0472">Membrane</keyword>
<protein>
    <submittedName>
        <fullName evidence="2">Uncharacterized protein</fullName>
    </submittedName>
</protein>
<evidence type="ECO:0000256" key="1">
    <source>
        <dbReference type="SAM" id="Phobius"/>
    </source>
</evidence>
<dbReference type="EMBL" id="JBHUMV010000001">
    <property type="protein sequence ID" value="MFD2753113.1"/>
    <property type="molecule type" value="Genomic_DNA"/>
</dbReference>
<keyword evidence="3" id="KW-1185">Reference proteome</keyword>
<accession>A0ABW5UHK1</accession>
<evidence type="ECO:0000313" key="3">
    <source>
        <dbReference type="Proteomes" id="UP001597463"/>
    </source>
</evidence>
<feature type="transmembrane region" description="Helical" evidence="1">
    <location>
        <begin position="9"/>
        <end position="27"/>
    </location>
</feature>
<organism evidence="2 3">
    <name type="scientific">Comamonas terrae</name>
    <dbReference type="NCBI Taxonomy" id="673548"/>
    <lineage>
        <taxon>Bacteria</taxon>
        <taxon>Pseudomonadati</taxon>
        <taxon>Pseudomonadota</taxon>
        <taxon>Betaproteobacteria</taxon>
        <taxon>Burkholderiales</taxon>
        <taxon>Comamonadaceae</taxon>
        <taxon>Comamonas</taxon>
    </lineage>
</organism>
<sequence>MQLKPWQRISIWTAVLAVLLAVFALYLQPEFMVTLADHVWACF</sequence>
<reference evidence="3" key="1">
    <citation type="journal article" date="2019" name="Int. J. Syst. Evol. Microbiol.">
        <title>The Global Catalogue of Microorganisms (GCM) 10K type strain sequencing project: providing services to taxonomists for standard genome sequencing and annotation.</title>
        <authorList>
            <consortium name="The Broad Institute Genomics Platform"/>
            <consortium name="The Broad Institute Genome Sequencing Center for Infectious Disease"/>
            <person name="Wu L."/>
            <person name="Ma J."/>
        </authorList>
    </citation>
    <scope>NUCLEOTIDE SEQUENCE [LARGE SCALE GENOMIC DNA]</scope>
    <source>
        <strain evidence="3">TISTR 1906</strain>
    </source>
</reference>
<evidence type="ECO:0000313" key="2">
    <source>
        <dbReference type="EMBL" id="MFD2753113.1"/>
    </source>
</evidence>
<name>A0ABW5UHK1_9BURK</name>
<comment type="caution">
    <text evidence="2">The sequence shown here is derived from an EMBL/GenBank/DDBJ whole genome shotgun (WGS) entry which is preliminary data.</text>
</comment>
<proteinExistence type="predicted"/>
<gene>
    <name evidence="2" type="ORF">ACFSW6_03365</name>
</gene>
<keyword evidence="1" id="KW-1133">Transmembrane helix</keyword>
<keyword evidence="1" id="KW-0812">Transmembrane</keyword>
<dbReference type="RefSeq" id="WP_281178755.1">
    <property type="nucleotide sequence ID" value="NZ_BCNT01000003.1"/>
</dbReference>
<dbReference type="Proteomes" id="UP001597463">
    <property type="component" value="Unassembled WGS sequence"/>
</dbReference>